<dbReference type="InterPro" id="IPR036250">
    <property type="entry name" value="AcylCo_DH-like_C"/>
</dbReference>
<dbReference type="InterPro" id="IPR037069">
    <property type="entry name" value="AcylCoA_DH/ox_N_sf"/>
</dbReference>
<evidence type="ECO:0000256" key="2">
    <source>
        <dbReference type="ARBA" id="ARBA00009347"/>
    </source>
</evidence>
<dbReference type="SUPFAM" id="SSF47203">
    <property type="entry name" value="Acyl-CoA dehydrogenase C-terminal domain-like"/>
    <property type="match status" value="1"/>
</dbReference>
<dbReference type="OrthoDB" id="7328575at2"/>
<dbReference type="EMBL" id="MBEE01000038">
    <property type="protein sequence ID" value="OCB60819.1"/>
    <property type="molecule type" value="Genomic_DNA"/>
</dbReference>
<accession>A0A1B9DD23</accession>
<name>A0A1B9DD23_MYCMA</name>
<dbReference type="Gene3D" id="1.20.140.10">
    <property type="entry name" value="Butyryl-CoA Dehydrogenase, subunit A, domain 3"/>
    <property type="match status" value="1"/>
</dbReference>
<evidence type="ECO:0000259" key="6">
    <source>
        <dbReference type="Pfam" id="PF00441"/>
    </source>
</evidence>
<comment type="caution">
    <text evidence="8">The sequence shown here is derived from an EMBL/GenBank/DDBJ whole genome shotgun (WGS) entry which is preliminary data.</text>
</comment>
<comment type="similarity">
    <text evidence="2">Belongs to the acyl-CoA dehydrogenase family.</text>
</comment>
<dbReference type="PANTHER" id="PTHR43884:SF20">
    <property type="entry name" value="ACYL-COA DEHYDROGENASE FADE28"/>
    <property type="match status" value="1"/>
</dbReference>
<dbReference type="Proteomes" id="UP000092683">
    <property type="component" value="Unassembled WGS sequence"/>
</dbReference>
<keyword evidence="3" id="KW-0285">Flavoprotein</keyword>
<dbReference type="GO" id="GO:0003995">
    <property type="term" value="F:acyl-CoA dehydrogenase activity"/>
    <property type="evidence" value="ECO:0007669"/>
    <property type="project" value="TreeGrafter"/>
</dbReference>
<evidence type="ECO:0008006" key="10">
    <source>
        <dbReference type="Google" id="ProtNLM"/>
    </source>
</evidence>
<organism evidence="8 9">
    <name type="scientific">Mycobacterium malmoense</name>
    <dbReference type="NCBI Taxonomy" id="1780"/>
    <lineage>
        <taxon>Bacteria</taxon>
        <taxon>Bacillati</taxon>
        <taxon>Actinomycetota</taxon>
        <taxon>Actinomycetes</taxon>
        <taxon>Mycobacteriales</taxon>
        <taxon>Mycobacteriaceae</taxon>
        <taxon>Mycobacterium</taxon>
    </lineage>
</organism>
<comment type="cofactor">
    <cofactor evidence="1">
        <name>FAD</name>
        <dbReference type="ChEBI" id="CHEBI:57692"/>
    </cofactor>
</comment>
<dbReference type="Gene3D" id="1.10.540.10">
    <property type="entry name" value="Acyl-CoA dehydrogenase/oxidase, N-terminal domain"/>
    <property type="match status" value="1"/>
</dbReference>
<dbReference type="SUPFAM" id="SSF56645">
    <property type="entry name" value="Acyl-CoA dehydrogenase NM domain-like"/>
    <property type="match status" value="1"/>
</dbReference>
<proteinExistence type="inferred from homology"/>
<evidence type="ECO:0000256" key="1">
    <source>
        <dbReference type="ARBA" id="ARBA00001974"/>
    </source>
</evidence>
<sequence length="341" mass="35612">MNAAFSLRRQDYSLSEEQTALRDSFRAYFDKTIPATRVRAAEPEGFDAALWDELQERAVVAMALPESAGGDGAGLVELALVVEEAGRRAAPVPLAEVLAAARGLARIDPASPLLAAIRDRGAIVTLAPGVGDRRLAPAGAIAEAALAPQGADLTLVTGAPAPSQPNLACAPLGWLEVAGGTRVGSAAGWAVVEREWHILTAAALVGLGQAALDLGVQYAKDRTAFGTPIGAFQAIAHPLVDAANSVDAARRLLWRAAWFCDHEPESVGALALCALLAAGDAAEQAGATAIHTQGGFGFTLESDVQLYYRRAKGWALIAGDRRSLLRRIARWAPHALRDVLG</sequence>
<reference evidence="8 9" key="1">
    <citation type="submission" date="2016-06" db="EMBL/GenBank/DDBJ databases">
        <authorList>
            <person name="Kjaerup R.B."/>
            <person name="Dalgaard T.S."/>
            <person name="Juul-Madsen H.R."/>
        </authorList>
    </citation>
    <scope>NUCLEOTIDE SEQUENCE [LARGE SCALE GENOMIC DNA]</scope>
    <source>
        <strain evidence="8 9">E3012</strain>
    </source>
</reference>
<evidence type="ECO:0000256" key="5">
    <source>
        <dbReference type="ARBA" id="ARBA00023002"/>
    </source>
</evidence>
<feature type="domain" description="Acyl-CoA dehydrogenase/oxidase C-terminal" evidence="6">
    <location>
        <begin position="198"/>
        <end position="331"/>
    </location>
</feature>
<evidence type="ECO:0000313" key="8">
    <source>
        <dbReference type="EMBL" id="OCB60819.1"/>
    </source>
</evidence>
<protein>
    <recommendedName>
        <fullName evidence="10">Acyl-CoA dehydrogenase</fullName>
    </recommendedName>
</protein>
<keyword evidence="4" id="KW-0274">FAD</keyword>
<dbReference type="PANTHER" id="PTHR43884">
    <property type="entry name" value="ACYL-COA DEHYDROGENASE"/>
    <property type="match status" value="1"/>
</dbReference>
<dbReference type="InterPro" id="IPR013786">
    <property type="entry name" value="AcylCoA_DH/ox_N"/>
</dbReference>
<dbReference type="AlphaFoldDB" id="A0A1B9DD23"/>
<dbReference type="Pfam" id="PF02771">
    <property type="entry name" value="Acyl-CoA_dh_N"/>
    <property type="match status" value="1"/>
</dbReference>
<keyword evidence="5" id="KW-0560">Oxidoreductase</keyword>
<gene>
    <name evidence="8" type="ORF">A5677_13460</name>
</gene>
<dbReference type="RefSeq" id="WP_065478915.1">
    <property type="nucleotide sequence ID" value="NZ_MBEE01000038.1"/>
</dbReference>
<dbReference type="InterPro" id="IPR009100">
    <property type="entry name" value="AcylCoA_DH/oxidase_NM_dom_sf"/>
</dbReference>
<dbReference type="Pfam" id="PF00441">
    <property type="entry name" value="Acyl-CoA_dh_1"/>
    <property type="match status" value="1"/>
</dbReference>
<evidence type="ECO:0000256" key="3">
    <source>
        <dbReference type="ARBA" id="ARBA00022630"/>
    </source>
</evidence>
<evidence type="ECO:0000313" key="9">
    <source>
        <dbReference type="Proteomes" id="UP000092683"/>
    </source>
</evidence>
<evidence type="ECO:0000256" key="4">
    <source>
        <dbReference type="ARBA" id="ARBA00022827"/>
    </source>
</evidence>
<evidence type="ECO:0000259" key="7">
    <source>
        <dbReference type="Pfam" id="PF02771"/>
    </source>
</evidence>
<dbReference type="GO" id="GO:0050660">
    <property type="term" value="F:flavin adenine dinucleotide binding"/>
    <property type="evidence" value="ECO:0007669"/>
    <property type="project" value="InterPro"/>
</dbReference>
<dbReference type="InterPro" id="IPR009075">
    <property type="entry name" value="AcylCo_DH/oxidase_C"/>
</dbReference>
<feature type="domain" description="Acyl-CoA dehydrogenase/oxidase N-terminal" evidence="7">
    <location>
        <begin position="15"/>
        <end position="94"/>
    </location>
</feature>